<dbReference type="VEuPathDB" id="FungiDB:YALI1_C21789g"/>
<dbReference type="GO" id="GO:0016787">
    <property type="term" value="F:hydrolase activity"/>
    <property type="evidence" value="ECO:0007669"/>
    <property type="project" value="UniProtKB-KW"/>
</dbReference>
<dbReference type="InterPro" id="IPR027417">
    <property type="entry name" value="P-loop_NTPase"/>
</dbReference>
<evidence type="ECO:0000313" key="2">
    <source>
        <dbReference type="EMBL" id="RDW26092.1"/>
    </source>
</evidence>
<evidence type="ECO:0000313" key="4">
    <source>
        <dbReference type="Proteomes" id="UP000256601"/>
    </source>
</evidence>
<dbReference type="Gene3D" id="3.40.50.300">
    <property type="entry name" value="P-loop containing nucleotide triphosphate hydrolases"/>
    <property type="match status" value="1"/>
</dbReference>
<dbReference type="PANTHER" id="PTHR48419:SF1">
    <property type="entry name" value="SULFOTRANSFERASE DOMAIN-CONTAINING PROTEIN"/>
    <property type="match status" value="1"/>
</dbReference>
<protein>
    <submittedName>
        <fullName evidence="2">P-loop containing nucleoside triphosphate hydrolase protein</fullName>
    </submittedName>
</protein>
<dbReference type="Proteomes" id="UP000182444">
    <property type="component" value="Chromosome 1C"/>
</dbReference>
<name>A0A1D8NBD1_YARLL</name>
<dbReference type="eggNOG" id="ENOG502RCNY">
    <property type="taxonomic scope" value="Eukaryota"/>
</dbReference>
<sequence length="329" mass="37774">MMAKNMIFVMTHPRATSTAFERCFLSRDELHCIHEPFGDPYYFGPERMSNRFSAKELEGNQFENTTFADVLETLDEEESNGKRIMMKDMAQYFIPPLDGAVEGLTNPPGVAKSILSSEKCKEMVEGLEEVPEALAQVNPTNLPANVLSNLDYVFLIRPPHLSVPSYYRCCIPPRVEETGWTHYRSSEAGYRELRLMYDYVCKLRKERGLPAPIVVDSTDLIGNPEVTLQKVCKALDLEWDPQMLVWGENREKDVKLFEKWKGFHDDALGSSGFRPNPKLIQKGEYETDFPAWEKSWTEKFGPEGCKIISDSVKEHIDDYNYLRQFKSGV</sequence>
<reference evidence="2 4" key="2">
    <citation type="submission" date="2018-07" db="EMBL/GenBank/DDBJ databases">
        <title>Draft Genome Assemblies for Five Robust Yarrowia lipolytica Strains Exhibiting High Lipid Production and Pentose Sugar Utilization and Sugar Alcohol Secretion from Undetoxified Lignocellulosic Biomass Hydrolysates.</title>
        <authorList>
            <consortium name="DOE Joint Genome Institute"/>
            <person name="Walker C."/>
            <person name="Ryu S."/>
            <person name="Na H."/>
            <person name="Zane M."/>
            <person name="LaButti K."/>
            <person name="Lipzen A."/>
            <person name="Haridas S."/>
            <person name="Barry K."/>
            <person name="Grigoriev I.V."/>
            <person name="Quarterman J."/>
            <person name="Slininger P."/>
            <person name="Dien B."/>
            <person name="Trinh C.T."/>
        </authorList>
    </citation>
    <scope>NUCLEOTIDE SEQUENCE [LARGE SCALE GENOMIC DNA]</scope>
    <source>
        <strain evidence="2 4">YB392</strain>
    </source>
</reference>
<dbReference type="EMBL" id="CP017555">
    <property type="protein sequence ID" value="AOW02923.1"/>
    <property type="molecule type" value="Genomic_DNA"/>
</dbReference>
<proteinExistence type="predicted"/>
<reference evidence="1 3" key="1">
    <citation type="journal article" date="2016" name="PLoS ONE">
        <title>Sequence Assembly of Yarrowia lipolytica Strain W29/CLIB89 Shows Transposable Element Diversity.</title>
        <authorList>
            <person name="Magnan C."/>
            <person name="Yu J."/>
            <person name="Chang I."/>
            <person name="Jahn E."/>
            <person name="Kanomata Y."/>
            <person name="Wu J."/>
            <person name="Zeller M."/>
            <person name="Oakes M."/>
            <person name="Baldi P."/>
            <person name="Sandmeyer S."/>
        </authorList>
    </citation>
    <scope>NUCLEOTIDE SEQUENCE [LARGE SCALE GENOMIC DNA]</scope>
    <source>
        <strain evidence="1">CLIB89</strain>
        <strain evidence="3">CLIB89(W29)</strain>
    </source>
</reference>
<evidence type="ECO:0000313" key="3">
    <source>
        <dbReference type="Proteomes" id="UP000182444"/>
    </source>
</evidence>
<dbReference type="OrthoDB" id="2405944at2759"/>
<dbReference type="EMBL" id="KZ858987">
    <property type="protein sequence ID" value="RDW26092.1"/>
    <property type="molecule type" value="Genomic_DNA"/>
</dbReference>
<evidence type="ECO:0000313" key="1">
    <source>
        <dbReference type="EMBL" id="AOW02923.1"/>
    </source>
</evidence>
<dbReference type="InterPro" id="IPR053226">
    <property type="entry name" value="Pyrrolopyrazine_biosynth_F"/>
</dbReference>
<dbReference type="KEGG" id="yli:2909407"/>
<dbReference type="OMA" id="QCIHEPF"/>
<dbReference type="AlphaFoldDB" id="A0A1D8NBD1"/>
<organism evidence="1 3">
    <name type="scientific">Yarrowia lipolytica</name>
    <name type="common">Candida lipolytica</name>
    <dbReference type="NCBI Taxonomy" id="4952"/>
    <lineage>
        <taxon>Eukaryota</taxon>
        <taxon>Fungi</taxon>
        <taxon>Dikarya</taxon>
        <taxon>Ascomycota</taxon>
        <taxon>Saccharomycotina</taxon>
        <taxon>Dipodascomycetes</taxon>
        <taxon>Dipodascales</taxon>
        <taxon>Dipodascales incertae sedis</taxon>
        <taxon>Yarrowia</taxon>
    </lineage>
</organism>
<dbReference type="VEuPathDB" id="FungiDB:YALI0_C15422g"/>
<dbReference type="Proteomes" id="UP000256601">
    <property type="component" value="Unassembled WGS sequence"/>
</dbReference>
<gene>
    <name evidence="2" type="ORF">B0I71DRAFT_35523</name>
    <name evidence="1" type="ORF">YALI1_C21789g</name>
</gene>
<dbReference type="PANTHER" id="PTHR48419">
    <property type="entry name" value="SULFOTRANSFERASE DOMAIN-CONTAINING PROTEIN"/>
    <property type="match status" value="1"/>
</dbReference>
<accession>A0A1D8NBD1</accession>
<dbReference type="GeneID" id="2909407"/>
<dbReference type="RefSeq" id="XP_501868.1">
    <property type="nucleotide sequence ID" value="XM_501868.1"/>
</dbReference>
<keyword evidence="2" id="KW-0378">Hydrolase</keyword>
<dbReference type="SUPFAM" id="SSF52540">
    <property type="entry name" value="P-loop containing nucleoside triphosphate hydrolases"/>
    <property type="match status" value="1"/>
</dbReference>